<dbReference type="PROSITE" id="PS50157">
    <property type="entry name" value="ZINC_FINGER_C2H2_2"/>
    <property type="match status" value="1"/>
</dbReference>
<sequence>MQGSIISIIIVHHLLENMKRTHLASFSNREKPLEEEDTNGDNRVIMNHYKNYEAGLIPWPPKNYTCSFCRREFRSAQALGGHMNVHRRDRAKLRQIPSWFFEPHHHISTTNPNPNFGSSSSSSTTPAHLEPSLTNQRSETTSLPAARFDLLDSTTSYGGLMANREKYKTNVCSRELKKSSMDACRPPRCEISRGDLMNKKDDQVMGLELGMSLMNPKQVLDLELRLGYL</sequence>
<dbReference type="Proteomes" id="UP001558713">
    <property type="component" value="Unassembled WGS sequence"/>
</dbReference>
<evidence type="ECO:0000256" key="7">
    <source>
        <dbReference type="ARBA" id="ARBA00023242"/>
    </source>
</evidence>
<proteinExistence type="predicted"/>
<comment type="subcellular location">
    <subcellularLocation>
        <location evidence="1">Nucleus</location>
    </subcellularLocation>
</comment>
<dbReference type="Pfam" id="PF13912">
    <property type="entry name" value="zf-C2H2_6"/>
    <property type="match status" value="1"/>
</dbReference>
<dbReference type="GO" id="GO:0008270">
    <property type="term" value="F:zinc ion binding"/>
    <property type="evidence" value="ECO:0007669"/>
    <property type="project" value="UniProtKB-KW"/>
</dbReference>
<evidence type="ECO:0000256" key="6">
    <source>
        <dbReference type="ARBA" id="ARBA00023163"/>
    </source>
</evidence>
<keyword evidence="2" id="KW-0479">Metal-binding</keyword>
<feature type="domain" description="C2H2-type" evidence="10">
    <location>
        <begin position="64"/>
        <end position="91"/>
    </location>
</feature>
<keyword evidence="12" id="KW-1185">Reference proteome</keyword>
<protein>
    <submittedName>
        <fullName evidence="11">Zinc finger protein 11</fullName>
    </submittedName>
</protein>
<feature type="compositionally biased region" description="Polar residues" evidence="9">
    <location>
        <begin position="132"/>
        <end position="143"/>
    </location>
</feature>
<dbReference type="SMART" id="SM00355">
    <property type="entry name" value="ZnF_C2H2"/>
    <property type="match status" value="1"/>
</dbReference>
<gene>
    <name evidence="11" type="ORF">V5N11_007519</name>
</gene>
<evidence type="ECO:0000256" key="9">
    <source>
        <dbReference type="SAM" id="MobiDB-lite"/>
    </source>
</evidence>
<dbReference type="AlphaFoldDB" id="A0ABD0YZS8"/>
<dbReference type="PANTHER" id="PTHR45801:SF102">
    <property type="entry name" value="ZINC FINGER PROTEIN 11"/>
    <property type="match status" value="1"/>
</dbReference>
<dbReference type="EMBL" id="JBANAX010000936">
    <property type="protein sequence ID" value="KAL1187976.1"/>
    <property type="molecule type" value="Genomic_DNA"/>
</dbReference>
<keyword evidence="4" id="KW-0862">Zinc</keyword>
<dbReference type="InterPro" id="IPR013087">
    <property type="entry name" value="Znf_C2H2_type"/>
</dbReference>
<organism evidence="11 12">
    <name type="scientific">Cardamine amara subsp. amara</name>
    <dbReference type="NCBI Taxonomy" id="228776"/>
    <lineage>
        <taxon>Eukaryota</taxon>
        <taxon>Viridiplantae</taxon>
        <taxon>Streptophyta</taxon>
        <taxon>Embryophyta</taxon>
        <taxon>Tracheophyta</taxon>
        <taxon>Spermatophyta</taxon>
        <taxon>Magnoliopsida</taxon>
        <taxon>eudicotyledons</taxon>
        <taxon>Gunneridae</taxon>
        <taxon>Pentapetalae</taxon>
        <taxon>rosids</taxon>
        <taxon>malvids</taxon>
        <taxon>Brassicales</taxon>
        <taxon>Brassicaceae</taxon>
        <taxon>Cardamineae</taxon>
        <taxon>Cardamine</taxon>
    </lineage>
</organism>
<evidence type="ECO:0000256" key="3">
    <source>
        <dbReference type="ARBA" id="ARBA00022771"/>
    </source>
</evidence>
<evidence type="ECO:0000256" key="4">
    <source>
        <dbReference type="ARBA" id="ARBA00022833"/>
    </source>
</evidence>
<dbReference type="InterPro" id="IPR036236">
    <property type="entry name" value="Znf_C2H2_sf"/>
</dbReference>
<evidence type="ECO:0000256" key="8">
    <source>
        <dbReference type="PROSITE-ProRule" id="PRU00042"/>
    </source>
</evidence>
<keyword evidence="5" id="KW-0805">Transcription regulation</keyword>
<feature type="region of interest" description="Disordered" evidence="9">
    <location>
        <begin position="110"/>
        <end position="145"/>
    </location>
</feature>
<dbReference type="SUPFAM" id="SSF57667">
    <property type="entry name" value="beta-beta-alpha zinc fingers"/>
    <property type="match status" value="1"/>
</dbReference>
<comment type="caution">
    <text evidence="11">The sequence shown here is derived from an EMBL/GenBank/DDBJ whole genome shotgun (WGS) entry which is preliminary data.</text>
</comment>
<keyword evidence="6" id="KW-0804">Transcription</keyword>
<dbReference type="PANTHER" id="PTHR45801">
    <property type="entry name" value="OS07G0101800 PROTEIN"/>
    <property type="match status" value="1"/>
</dbReference>
<dbReference type="InterPro" id="IPR052426">
    <property type="entry name" value="Plant_dev_regulator"/>
</dbReference>
<evidence type="ECO:0000259" key="10">
    <source>
        <dbReference type="PROSITE" id="PS50157"/>
    </source>
</evidence>
<name>A0ABD0YZS8_CARAN</name>
<feature type="compositionally biased region" description="Low complexity" evidence="9">
    <location>
        <begin position="110"/>
        <end position="126"/>
    </location>
</feature>
<evidence type="ECO:0000313" key="11">
    <source>
        <dbReference type="EMBL" id="KAL1187976.1"/>
    </source>
</evidence>
<evidence type="ECO:0000256" key="5">
    <source>
        <dbReference type="ARBA" id="ARBA00023015"/>
    </source>
</evidence>
<keyword evidence="3 8" id="KW-0863">Zinc-finger</keyword>
<dbReference type="Gene3D" id="3.30.160.60">
    <property type="entry name" value="Classic Zinc Finger"/>
    <property type="match status" value="1"/>
</dbReference>
<dbReference type="PROSITE" id="PS00028">
    <property type="entry name" value="ZINC_FINGER_C2H2_1"/>
    <property type="match status" value="1"/>
</dbReference>
<reference evidence="11 12" key="1">
    <citation type="submission" date="2024-04" db="EMBL/GenBank/DDBJ databases">
        <title>Genome assembly C_amara_ONT_v2.</title>
        <authorList>
            <person name="Yant L."/>
            <person name="Moore C."/>
            <person name="Slenker M."/>
        </authorList>
    </citation>
    <scope>NUCLEOTIDE SEQUENCE [LARGE SCALE GENOMIC DNA]</scope>
    <source>
        <tissue evidence="11">Leaf</tissue>
    </source>
</reference>
<evidence type="ECO:0000256" key="1">
    <source>
        <dbReference type="ARBA" id="ARBA00004123"/>
    </source>
</evidence>
<evidence type="ECO:0000256" key="2">
    <source>
        <dbReference type="ARBA" id="ARBA00022723"/>
    </source>
</evidence>
<dbReference type="GO" id="GO:0005634">
    <property type="term" value="C:nucleus"/>
    <property type="evidence" value="ECO:0007669"/>
    <property type="project" value="UniProtKB-SubCell"/>
</dbReference>
<evidence type="ECO:0000313" key="12">
    <source>
        <dbReference type="Proteomes" id="UP001558713"/>
    </source>
</evidence>
<keyword evidence="7" id="KW-0539">Nucleus</keyword>
<accession>A0ABD0YZS8</accession>